<proteinExistence type="predicted"/>
<sequence>MNKIEPSWLSKFFQKKHYIASWFGLSIGILSVFRFILHKPDVVKIFCYNLTTPGYLLVLWNPIVLWFATSGLLVGLGAQLLLAMQNLSVFLEGEILNEDAAVKDIVLHFLKLKQCCRSYSDIFGPISFISLFYTTGAASYAIYTEIWPNSGITGVEYLLWNISALYANVSIGNELKLEAGKFSTKFRKLQLEQQVQHDRGLYGDGLYLVKSMANWKWRFGNCDLFVVDNGLYVG</sequence>
<evidence type="ECO:0000313" key="3">
    <source>
        <dbReference type="Proteomes" id="UP000708208"/>
    </source>
</evidence>
<feature type="non-terminal residue" evidence="2">
    <location>
        <position position="1"/>
    </location>
</feature>
<accession>A0A8J2P481</accession>
<reference evidence="2" key="1">
    <citation type="submission" date="2021-06" db="EMBL/GenBank/DDBJ databases">
        <authorList>
            <person name="Hodson N. C."/>
            <person name="Mongue J. A."/>
            <person name="Jaron S. K."/>
        </authorList>
    </citation>
    <scope>NUCLEOTIDE SEQUENCE</scope>
</reference>
<dbReference type="AlphaFoldDB" id="A0A8J2P481"/>
<evidence type="ECO:0000256" key="1">
    <source>
        <dbReference type="SAM" id="Phobius"/>
    </source>
</evidence>
<feature type="transmembrane region" description="Helical" evidence="1">
    <location>
        <begin position="57"/>
        <end position="82"/>
    </location>
</feature>
<keyword evidence="1" id="KW-1133">Transmembrane helix</keyword>
<gene>
    <name evidence="2" type="ORF">AFUS01_LOCUS13897</name>
</gene>
<evidence type="ECO:0000313" key="2">
    <source>
        <dbReference type="EMBL" id="CAG7724906.1"/>
    </source>
</evidence>
<keyword evidence="1" id="KW-0472">Membrane</keyword>
<keyword evidence="3" id="KW-1185">Reference proteome</keyword>
<feature type="transmembrane region" description="Helical" evidence="1">
    <location>
        <begin position="20"/>
        <end position="37"/>
    </location>
</feature>
<protein>
    <submittedName>
        <fullName evidence="2">Uncharacterized protein</fullName>
    </submittedName>
</protein>
<name>A0A8J2P481_9HEXA</name>
<keyword evidence="1" id="KW-0812">Transmembrane</keyword>
<comment type="caution">
    <text evidence="2">The sequence shown here is derived from an EMBL/GenBank/DDBJ whole genome shotgun (WGS) entry which is preliminary data.</text>
</comment>
<dbReference type="Proteomes" id="UP000708208">
    <property type="component" value="Unassembled WGS sequence"/>
</dbReference>
<organism evidence="2 3">
    <name type="scientific">Allacma fusca</name>
    <dbReference type="NCBI Taxonomy" id="39272"/>
    <lineage>
        <taxon>Eukaryota</taxon>
        <taxon>Metazoa</taxon>
        <taxon>Ecdysozoa</taxon>
        <taxon>Arthropoda</taxon>
        <taxon>Hexapoda</taxon>
        <taxon>Collembola</taxon>
        <taxon>Symphypleona</taxon>
        <taxon>Sminthuridae</taxon>
        <taxon>Allacma</taxon>
    </lineage>
</organism>
<dbReference type="EMBL" id="CAJVCH010115254">
    <property type="protein sequence ID" value="CAG7724906.1"/>
    <property type="molecule type" value="Genomic_DNA"/>
</dbReference>